<organism evidence="6">
    <name type="scientific">hydrothermal vent metagenome</name>
    <dbReference type="NCBI Taxonomy" id="652676"/>
    <lineage>
        <taxon>unclassified sequences</taxon>
        <taxon>metagenomes</taxon>
        <taxon>ecological metagenomes</taxon>
    </lineage>
</organism>
<evidence type="ECO:0000256" key="2">
    <source>
        <dbReference type="ARBA" id="ARBA00022490"/>
    </source>
</evidence>
<sequence length="284" mass="32450">MIYELILKPSQKDSGPLEILIDLLLGAGISPEIIIQVTLKGKEHLCLYSQSKKEHLNLKRVVDSLQLKKVLLVDHHLVKSDWQDKWKKDFKAFNLSKRFCVVPRWDKKSFESKTREPIYIDTSLAFGTGLHETTQFMSELIEKYEGKYASFLDLGTGTGILSIIASKCNAQEIKAMDISSDAINMAKVNLQENKIKDVELVCSDLRNFKEKKQYDFVAANLITGDLIDFQKKIFTFVKPGKYLAVSGISLENEKKIRKTFQSYDMRCLKIVRGSAWLAILYKKG</sequence>
<dbReference type="GO" id="GO:0032259">
    <property type="term" value="P:methylation"/>
    <property type="evidence" value="ECO:0007669"/>
    <property type="project" value="UniProtKB-KW"/>
</dbReference>
<evidence type="ECO:0000256" key="4">
    <source>
        <dbReference type="ARBA" id="ARBA00022679"/>
    </source>
</evidence>
<evidence type="ECO:0000256" key="1">
    <source>
        <dbReference type="ARBA" id="ARBA00009741"/>
    </source>
</evidence>
<dbReference type="EMBL" id="UOEN01000043">
    <property type="protein sequence ID" value="VAW11750.1"/>
    <property type="molecule type" value="Genomic_DNA"/>
</dbReference>
<dbReference type="PANTHER" id="PTHR43648:SF1">
    <property type="entry name" value="ELECTRON TRANSFER FLAVOPROTEIN BETA SUBUNIT LYSINE METHYLTRANSFERASE"/>
    <property type="match status" value="1"/>
</dbReference>
<dbReference type="PANTHER" id="PTHR43648">
    <property type="entry name" value="ELECTRON TRANSFER FLAVOPROTEIN BETA SUBUNIT LYSINE METHYLTRANSFERASE"/>
    <property type="match status" value="1"/>
</dbReference>
<keyword evidence="3 6" id="KW-0489">Methyltransferase</keyword>
<gene>
    <name evidence="6" type="ORF">MNBD_BACTEROID05-116</name>
</gene>
<accession>A0A3B0T492</accession>
<dbReference type="GO" id="GO:0005840">
    <property type="term" value="C:ribosome"/>
    <property type="evidence" value="ECO:0007669"/>
    <property type="project" value="UniProtKB-KW"/>
</dbReference>
<keyword evidence="4 6" id="KW-0808">Transferase</keyword>
<evidence type="ECO:0000256" key="5">
    <source>
        <dbReference type="ARBA" id="ARBA00022691"/>
    </source>
</evidence>
<dbReference type="PIRSF" id="PIRSF000401">
    <property type="entry name" value="RPL11_MTase"/>
    <property type="match status" value="1"/>
</dbReference>
<comment type="similarity">
    <text evidence="1">Belongs to the methyltransferase superfamily. PrmA family.</text>
</comment>
<dbReference type="InterPro" id="IPR004498">
    <property type="entry name" value="Ribosomal_PrmA_MeTrfase"/>
</dbReference>
<reference evidence="6" key="1">
    <citation type="submission" date="2018-06" db="EMBL/GenBank/DDBJ databases">
        <authorList>
            <person name="Zhirakovskaya E."/>
        </authorList>
    </citation>
    <scope>NUCLEOTIDE SEQUENCE</scope>
</reference>
<dbReference type="Pfam" id="PF06325">
    <property type="entry name" value="PrmA"/>
    <property type="match status" value="1"/>
</dbReference>
<protein>
    <submittedName>
        <fullName evidence="6">Ribosomal protein L11 methyltransferase</fullName>
    </submittedName>
</protein>
<dbReference type="InterPro" id="IPR029063">
    <property type="entry name" value="SAM-dependent_MTases_sf"/>
</dbReference>
<evidence type="ECO:0000256" key="3">
    <source>
        <dbReference type="ARBA" id="ARBA00022603"/>
    </source>
</evidence>
<name>A0A3B0T492_9ZZZZ</name>
<evidence type="ECO:0000313" key="6">
    <source>
        <dbReference type="EMBL" id="VAW11750.1"/>
    </source>
</evidence>
<dbReference type="SUPFAM" id="SSF53335">
    <property type="entry name" value="S-adenosyl-L-methionine-dependent methyltransferases"/>
    <property type="match status" value="1"/>
</dbReference>
<proteinExistence type="inferred from homology"/>
<keyword evidence="2" id="KW-0963">Cytoplasm</keyword>
<dbReference type="GO" id="GO:0008276">
    <property type="term" value="F:protein methyltransferase activity"/>
    <property type="evidence" value="ECO:0007669"/>
    <property type="project" value="InterPro"/>
</dbReference>
<dbReference type="InterPro" id="IPR050078">
    <property type="entry name" value="Ribosomal_L11_MeTrfase_PrmA"/>
</dbReference>
<dbReference type="CDD" id="cd02440">
    <property type="entry name" value="AdoMet_MTases"/>
    <property type="match status" value="1"/>
</dbReference>
<keyword evidence="6" id="KW-0689">Ribosomal protein</keyword>
<dbReference type="AlphaFoldDB" id="A0A3B0T492"/>
<dbReference type="Gene3D" id="3.40.50.150">
    <property type="entry name" value="Vaccinia Virus protein VP39"/>
    <property type="match status" value="1"/>
</dbReference>
<keyword evidence="5" id="KW-0949">S-adenosyl-L-methionine</keyword>
<keyword evidence="6" id="KW-0687">Ribonucleoprotein</keyword>